<protein>
    <submittedName>
        <fullName evidence="1">Uncharacterized protein</fullName>
    </submittedName>
</protein>
<reference evidence="1 2" key="1">
    <citation type="submission" date="2020-03" db="EMBL/GenBank/DDBJ databases">
        <title>Whole genome shotgun sequence of Phytohabitans houttuyneae NBRC 108639.</title>
        <authorList>
            <person name="Komaki H."/>
            <person name="Tamura T."/>
        </authorList>
    </citation>
    <scope>NUCLEOTIDE SEQUENCE [LARGE SCALE GENOMIC DNA]</scope>
    <source>
        <strain evidence="1 2">NBRC 108639</strain>
    </source>
</reference>
<reference evidence="1 2" key="2">
    <citation type="submission" date="2020-03" db="EMBL/GenBank/DDBJ databases">
        <authorList>
            <person name="Ichikawa N."/>
            <person name="Kimura A."/>
            <person name="Kitahashi Y."/>
            <person name="Uohara A."/>
        </authorList>
    </citation>
    <scope>NUCLEOTIDE SEQUENCE [LARGE SCALE GENOMIC DNA]</scope>
    <source>
        <strain evidence="1 2">NBRC 108639</strain>
    </source>
</reference>
<dbReference type="AlphaFoldDB" id="A0A6V8K8J4"/>
<evidence type="ECO:0000313" key="1">
    <source>
        <dbReference type="EMBL" id="GFJ80094.1"/>
    </source>
</evidence>
<gene>
    <name evidence="1" type="ORF">Phou_042740</name>
</gene>
<proteinExistence type="predicted"/>
<dbReference type="EMBL" id="BLPF01000001">
    <property type="protein sequence ID" value="GFJ80094.1"/>
    <property type="molecule type" value="Genomic_DNA"/>
</dbReference>
<comment type="caution">
    <text evidence="1">The sequence shown here is derived from an EMBL/GenBank/DDBJ whole genome shotgun (WGS) entry which is preliminary data.</text>
</comment>
<dbReference type="Proteomes" id="UP000482800">
    <property type="component" value="Unassembled WGS sequence"/>
</dbReference>
<sequence length="133" mass="14202">MAQAYDRDKAEASMGRLAATTDAELRAGIADAMREVAAAARAWTSSAGRSLVARERGLAALVEEVEARMAAQPAGEGGAAVLAAIETVQPLLGEWWPDRPQEAARLHAAVEQLRRAAMHTPTLVAHCRRFSRS</sequence>
<accession>A0A6V8K8J4</accession>
<evidence type="ECO:0000313" key="2">
    <source>
        <dbReference type="Proteomes" id="UP000482800"/>
    </source>
</evidence>
<name>A0A6V8K8J4_9ACTN</name>
<organism evidence="1 2">
    <name type="scientific">Phytohabitans houttuyneae</name>
    <dbReference type="NCBI Taxonomy" id="1076126"/>
    <lineage>
        <taxon>Bacteria</taxon>
        <taxon>Bacillati</taxon>
        <taxon>Actinomycetota</taxon>
        <taxon>Actinomycetes</taxon>
        <taxon>Micromonosporales</taxon>
        <taxon>Micromonosporaceae</taxon>
    </lineage>
</organism>
<keyword evidence="2" id="KW-1185">Reference proteome</keyword>